<name>A0A383CC42_9ZZZZ</name>
<dbReference type="AlphaFoldDB" id="A0A383CC42"/>
<accession>A0A383CC42</accession>
<gene>
    <name evidence="1" type="ORF">METZ01_LOCUS482558</name>
</gene>
<sequence>MVDIWRTKPELILHSKIKAKCCFCDGESATTEVEGGIHLGDTERTNIVDTKFLDAEYELNMMVRQNVIVITSRS</sequence>
<dbReference type="EMBL" id="UINC01207569">
    <property type="protein sequence ID" value="SVE29704.1"/>
    <property type="molecule type" value="Genomic_DNA"/>
</dbReference>
<reference evidence="1" key="1">
    <citation type="submission" date="2018-05" db="EMBL/GenBank/DDBJ databases">
        <authorList>
            <person name="Lanie J.A."/>
            <person name="Ng W.-L."/>
            <person name="Kazmierczak K.M."/>
            <person name="Andrzejewski T.M."/>
            <person name="Davidsen T.M."/>
            <person name="Wayne K.J."/>
            <person name="Tettelin H."/>
            <person name="Glass J.I."/>
            <person name="Rusch D."/>
            <person name="Podicherti R."/>
            <person name="Tsui H.-C.T."/>
            <person name="Winkler M.E."/>
        </authorList>
    </citation>
    <scope>NUCLEOTIDE SEQUENCE</scope>
</reference>
<organism evidence="1">
    <name type="scientific">marine metagenome</name>
    <dbReference type="NCBI Taxonomy" id="408172"/>
    <lineage>
        <taxon>unclassified sequences</taxon>
        <taxon>metagenomes</taxon>
        <taxon>ecological metagenomes</taxon>
    </lineage>
</organism>
<proteinExistence type="predicted"/>
<evidence type="ECO:0000313" key="1">
    <source>
        <dbReference type="EMBL" id="SVE29704.1"/>
    </source>
</evidence>
<protein>
    <submittedName>
        <fullName evidence="1">Uncharacterized protein</fullName>
    </submittedName>
</protein>